<dbReference type="EMBL" id="JAFEMC010000003">
    <property type="protein sequence ID" value="MBM6577104.1"/>
    <property type="molecule type" value="Genomic_DNA"/>
</dbReference>
<sequence>MKLPDLNIRNRAIAVLAYLGDAAHRRFVAVMVAYAFTHFVGKEIASDDIVLGLELFVAGLGGMWSSRTPQLDAPDDQAGA</sequence>
<reference evidence="1 2" key="1">
    <citation type="submission" date="2020-12" db="EMBL/GenBank/DDBJ databases">
        <title>Sphingomonas sp.</title>
        <authorList>
            <person name="Kim M.K."/>
        </authorList>
    </citation>
    <scope>NUCLEOTIDE SEQUENCE [LARGE SCALE GENOMIC DNA]</scope>
    <source>
        <strain evidence="1 2">BT552</strain>
    </source>
</reference>
<dbReference type="RefSeq" id="WP_204199202.1">
    <property type="nucleotide sequence ID" value="NZ_JAFEMC010000003.1"/>
</dbReference>
<dbReference type="Proteomes" id="UP000763641">
    <property type="component" value="Unassembled WGS sequence"/>
</dbReference>
<evidence type="ECO:0000313" key="2">
    <source>
        <dbReference type="Proteomes" id="UP000763641"/>
    </source>
</evidence>
<keyword evidence="2" id="KW-1185">Reference proteome</keyword>
<proteinExistence type="predicted"/>
<name>A0ABS2D847_9SPHN</name>
<comment type="caution">
    <text evidence="1">The sequence shown here is derived from an EMBL/GenBank/DDBJ whole genome shotgun (WGS) entry which is preliminary data.</text>
</comment>
<gene>
    <name evidence="1" type="ORF">ILT43_12045</name>
</gene>
<organism evidence="1 2">
    <name type="scientific">Sphingomonas longa</name>
    <dbReference type="NCBI Taxonomy" id="2778730"/>
    <lineage>
        <taxon>Bacteria</taxon>
        <taxon>Pseudomonadati</taxon>
        <taxon>Pseudomonadota</taxon>
        <taxon>Alphaproteobacteria</taxon>
        <taxon>Sphingomonadales</taxon>
        <taxon>Sphingomonadaceae</taxon>
        <taxon>Sphingomonas</taxon>
    </lineage>
</organism>
<protein>
    <submittedName>
        <fullName evidence="1">Uncharacterized protein</fullName>
    </submittedName>
</protein>
<accession>A0ABS2D847</accession>
<evidence type="ECO:0000313" key="1">
    <source>
        <dbReference type="EMBL" id="MBM6577104.1"/>
    </source>
</evidence>